<gene>
    <name evidence="7" type="ORF">FYJ29_09990</name>
</gene>
<dbReference type="RefSeq" id="WP_154328737.1">
    <property type="nucleotide sequence ID" value="NZ_CP045696.1"/>
</dbReference>
<dbReference type="EC" id="4.4.1.13" evidence="2"/>
<keyword evidence="3" id="KW-0663">Pyridoxal phosphate</keyword>
<dbReference type="GO" id="GO:0047804">
    <property type="term" value="F:cysteine-S-conjugate beta-lyase activity"/>
    <property type="evidence" value="ECO:0007669"/>
    <property type="project" value="UniProtKB-EC"/>
</dbReference>
<keyword evidence="7" id="KW-0808">Transferase</keyword>
<evidence type="ECO:0000313" key="7">
    <source>
        <dbReference type="EMBL" id="MSS18082.1"/>
    </source>
</evidence>
<dbReference type="InterPro" id="IPR051798">
    <property type="entry name" value="Class-II_PLP-Dep_Aminotrans"/>
</dbReference>
<evidence type="ECO:0000256" key="1">
    <source>
        <dbReference type="ARBA" id="ARBA00001933"/>
    </source>
</evidence>
<protein>
    <recommendedName>
        <fullName evidence="2">cysteine-S-conjugate beta-lyase</fullName>
        <ecNumber evidence="2">4.4.1.13</ecNumber>
    </recommendedName>
</protein>
<evidence type="ECO:0000256" key="2">
    <source>
        <dbReference type="ARBA" id="ARBA00012224"/>
    </source>
</evidence>
<proteinExistence type="inferred from homology"/>
<dbReference type="InterPro" id="IPR015422">
    <property type="entry name" value="PyrdxlP-dep_Trfase_small"/>
</dbReference>
<evidence type="ECO:0000313" key="8">
    <source>
        <dbReference type="Proteomes" id="UP000483362"/>
    </source>
</evidence>
<evidence type="ECO:0000256" key="4">
    <source>
        <dbReference type="ARBA" id="ARBA00023239"/>
    </source>
</evidence>
<dbReference type="EMBL" id="VULT01000015">
    <property type="protein sequence ID" value="MSS18082.1"/>
    <property type="molecule type" value="Genomic_DNA"/>
</dbReference>
<dbReference type="Gene3D" id="3.90.1150.10">
    <property type="entry name" value="Aspartate Aminotransferase, domain 1"/>
    <property type="match status" value="1"/>
</dbReference>
<evidence type="ECO:0000256" key="5">
    <source>
        <dbReference type="ARBA" id="ARBA00037974"/>
    </source>
</evidence>
<dbReference type="InterPro" id="IPR015421">
    <property type="entry name" value="PyrdxlP-dep_Trfase_major"/>
</dbReference>
<sequence length="392" mass="44419">MKYDFDKIIDRRGTNSYKWDTPEEDGVIPMWVADMDFCTAPAVVQAVTRRAQHGIYGYVTVPEAYYQATIDWFGTRHHWAIERDWILYTSGVVPAISAIIKAFTSPGDKVVVQQPVYNCFFSSIVNNGCEIVDNALIATGDTYVMDYDDLEEKTKDARVKLLLLCNPHNPAGRVWSKEELSQVGKICAQNHVIVVSDEIHCELTMPGYDYMPFASISPELQDRCITCVSPSKAFNTAGLQIANIVTNHPDWRKKIDRAINDNEVCDVNPFGVEALIAAYNQGADWLEELRQYLWENYNVLKQYFAQHLPFCQVTKLEATYLVWVDIKSTGLSSDQLTHLLLTEGKVMVNSGTIYGKAQGEGYMRINIACPRARMLEGLKRMAHVINRHVQNT</sequence>
<organism evidence="7 8">
    <name type="scientific">Sodaliphilus pleomorphus</name>
    <dbReference type="NCBI Taxonomy" id="2606626"/>
    <lineage>
        <taxon>Bacteria</taxon>
        <taxon>Pseudomonadati</taxon>
        <taxon>Bacteroidota</taxon>
        <taxon>Bacteroidia</taxon>
        <taxon>Bacteroidales</taxon>
        <taxon>Muribaculaceae</taxon>
        <taxon>Sodaliphilus</taxon>
    </lineage>
</organism>
<dbReference type="AlphaFoldDB" id="A0A6L5XFF1"/>
<evidence type="ECO:0000259" key="6">
    <source>
        <dbReference type="Pfam" id="PF00155"/>
    </source>
</evidence>
<keyword evidence="4" id="KW-0456">Lyase</keyword>
<dbReference type="InterPro" id="IPR027619">
    <property type="entry name" value="C-S_lyase_PatB-like"/>
</dbReference>
<reference evidence="7 8" key="1">
    <citation type="submission" date="2019-08" db="EMBL/GenBank/DDBJ databases">
        <title>In-depth cultivation of the pig gut microbiome towards novel bacterial diversity and tailored functional studies.</title>
        <authorList>
            <person name="Wylensek D."/>
            <person name="Hitch T.C.A."/>
            <person name="Clavel T."/>
        </authorList>
    </citation>
    <scope>NUCLEOTIDE SEQUENCE [LARGE SCALE GENOMIC DNA]</scope>
    <source>
        <strain evidence="7 8">Oil-RF-744-WCA-WT-10</strain>
    </source>
</reference>
<dbReference type="InterPro" id="IPR004839">
    <property type="entry name" value="Aminotransferase_I/II_large"/>
</dbReference>
<comment type="caution">
    <text evidence="7">The sequence shown here is derived from an EMBL/GenBank/DDBJ whole genome shotgun (WGS) entry which is preliminary data.</text>
</comment>
<dbReference type="InterPro" id="IPR015424">
    <property type="entry name" value="PyrdxlP-dep_Trfase"/>
</dbReference>
<feature type="domain" description="Aminotransferase class I/classII large" evidence="6">
    <location>
        <begin position="34"/>
        <end position="378"/>
    </location>
</feature>
<dbReference type="PANTHER" id="PTHR43525">
    <property type="entry name" value="PROTEIN MALY"/>
    <property type="match status" value="1"/>
</dbReference>
<comment type="cofactor">
    <cofactor evidence="1">
        <name>pyridoxal 5'-phosphate</name>
        <dbReference type="ChEBI" id="CHEBI:597326"/>
    </cofactor>
</comment>
<accession>A0A6L5XFF1</accession>
<dbReference type="GO" id="GO:0030170">
    <property type="term" value="F:pyridoxal phosphate binding"/>
    <property type="evidence" value="ECO:0007669"/>
    <property type="project" value="InterPro"/>
</dbReference>
<dbReference type="CDD" id="cd00609">
    <property type="entry name" value="AAT_like"/>
    <property type="match status" value="1"/>
</dbReference>
<dbReference type="NCBIfam" id="TIGR04350">
    <property type="entry name" value="C_S_lyase_PatB"/>
    <property type="match status" value="1"/>
</dbReference>
<dbReference type="Proteomes" id="UP000483362">
    <property type="component" value="Unassembled WGS sequence"/>
</dbReference>
<name>A0A6L5XFF1_9BACT</name>
<dbReference type="PANTHER" id="PTHR43525:SF1">
    <property type="entry name" value="PROTEIN MALY"/>
    <property type="match status" value="1"/>
</dbReference>
<evidence type="ECO:0000256" key="3">
    <source>
        <dbReference type="ARBA" id="ARBA00022898"/>
    </source>
</evidence>
<dbReference type="Gene3D" id="3.40.640.10">
    <property type="entry name" value="Type I PLP-dependent aspartate aminotransferase-like (Major domain)"/>
    <property type="match status" value="1"/>
</dbReference>
<comment type="similarity">
    <text evidence="5">Belongs to the class-II pyridoxal-phosphate-dependent aminotransferase family. MalY/PatB cystathionine beta-lyase subfamily.</text>
</comment>
<dbReference type="GO" id="GO:0008483">
    <property type="term" value="F:transaminase activity"/>
    <property type="evidence" value="ECO:0007669"/>
    <property type="project" value="UniProtKB-KW"/>
</dbReference>
<keyword evidence="8" id="KW-1185">Reference proteome</keyword>
<dbReference type="SUPFAM" id="SSF53383">
    <property type="entry name" value="PLP-dependent transferases"/>
    <property type="match status" value="1"/>
</dbReference>
<dbReference type="Pfam" id="PF00155">
    <property type="entry name" value="Aminotran_1_2"/>
    <property type="match status" value="1"/>
</dbReference>
<keyword evidence="7" id="KW-0032">Aminotransferase</keyword>